<dbReference type="Proteomes" id="UP000322699">
    <property type="component" value="Unassembled WGS sequence"/>
</dbReference>
<feature type="domain" description="Mannosylglycerate hydrolase MGH1-like glycoside hydrolase" evidence="2">
    <location>
        <begin position="718"/>
        <end position="887"/>
    </location>
</feature>
<feature type="region of interest" description="Disordered" evidence="1">
    <location>
        <begin position="256"/>
        <end position="277"/>
    </location>
</feature>
<dbReference type="PANTHER" id="PTHR10412:SF10">
    <property type="entry name" value="GLYCOSYL HYDROLASE FAMILY 63 C-TERMINAL DOMAIN-CONTAINING PROTEIN"/>
    <property type="match status" value="1"/>
</dbReference>
<dbReference type="PANTHER" id="PTHR10412">
    <property type="entry name" value="MANNOSYL-OLIGOSACCHARIDE GLUCOSIDASE"/>
    <property type="match status" value="1"/>
</dbReference>
<reference evidence="3 4" key="1">
    <citation type="submission" date="2019-08" db="EMBL/GenBank/DDBJ databases">
        <title>Deep-cultivation of Planctomycetes and their phenomic and genomic characterization uncovers novel biology.</title>
        <authorList>
            <person name="Wiegand S."/>
            <person name="Jogler M."/>
            <person name="Boedeker C."/>
            <person name="Pinto D."/>
            <person name="Vollmers J."/>
            <person name="Rivas-Marin E."/>
            <person name="Kohn T."/>
            <person name="Peeters S.H."/>
            <person name="Heuer A."/>
            <person name="Rast P."/>
            <person name="Oberbeckmann S."/>
            <person name="Bunk B."/>
            <person name="Jeske O."/>
            <person name="Meyerdierks A."/>
            <person name="Storesund J.E."/>
            <person name="Kallscheuer N."/>
            <person name="Luecker S."/>
            <person name="Lage O.M."/>
            <person name="Pohl T."/>
            <person name="Merkel B.J."/>
            <person name="Hornburger P."/>
            <person name="Mueller R.-W."/>
            <person name="Bruemmer F."/>
            <person name="Labrenz M."/>
            <person name="Spormann A.M."/>
            <person name="Op Den Camp H."/>
            <person name="Overmann J."/>
            <person name="Amann R."/>
            <person name="Jetten M.S.M."/>
            <person name="Mascher T."/>
            <person name="Medema M.H."/>
            <person name="Devos D.P."/>
            <person name="Kaster A.-K."/>
            <person name="Ovreas L."/>
            <person name="Rohde M."/>
            <person name="Galperin M.Y."/>
            <person name="Jogler C."/>
        </authorList>
    </citation>
    <scope>NUCLEOTIDE SEQUENCE [LARGE SCALE GENOMIC DNA]</scope>
    <source>
        <strain evidence="3 4">LF1</strain>
    </source>
</reference>
<name>A0A5B1CDW6_9BACT</name>
<evidence type="ECO:0000313" key="3">
    <source>
        <dbReference type="EMBL" id="KAA1259318.1"/>
    </source>
</evidence>
<dbReference type="SUPFAM" id="SSF48208">
    <property type="entry name" value="Six-hairpin glycosidases"/>
    <property type="match status" value="1"/>
</dbReference>
<dbReference type="InterPro" id="IPR012341">
    <property type="entry name" value="6hp_glycosidase-like_sf"/>
</dbReference>
<dbReference type="GO" id="GO:0004573">
    <property type="term" value="F:Glc3Man9GlcNAc2 oligosaccharide glucosidase activity"/>
    <property type="evidence" value="ECO:0007669"/>
    <property type="project" value="InterPro"/>
</dbReference>
<dbReference type="InterPro" id="IPR004888">
    <property type="entry name" value="Glycoside_hydrolase_63"/>
</dbReference>
<dbReference type="InterPro" id="IPR008928">
    <property type="entry name" value="6-hairpin_glycosidase_sf"/>
</dbReference>
<dbReference type="InterPro" id="IPR054491">
    <property type="entry name" value="MGH1-like_GH"/>
</dbReference>
<dbReference type="GO" id="GO:0009311">
    <property type="term" value="P:oligosaccharide metabolic process"/>
    <property type="evidence" value="ECO:0007669"/>
    <property type="project" value="InterPro"/>
</dbReference>
<dbReference type="RefSeq" id="WP_068264067.1">
    <property type="nucleotide sequence ID" value="NZ_LWSK01000054.1"/>
</dbReference>
<dbReference type="EMBL" id="VRLW01000001">
    <property type="protein sequence ID" value="KAA1259318.1"/>
    <property type="molecule type" value="Genomic_DNA"/>
</dbReference>
<feature type="domain" description="Mannosylglycerate hydrolase MGH1-like glycoside hydrolase" evidence="2">
    <location>
        <begin position="447"/>
        <end position="549"/>
    </location>
</feature>
<dbReference type="Pfam" id="PF22422">
    <property type="entry name" value="MGH1-like_GH"/>
    <property type="match status" value="2"/>
</dbReference>
<evidence type="ECO:0000313" key="4">
    <source>
        <dbReference type="Proteomes" id="UP000322699"/>
    </source>
</evidence>
<protein>
    <submittedName>
        <fullName evidence="3">Mannosyl oligosaccharide glucosidase</fullName>
    </submittedName>
</protein>
<dbReference type="Gene3D" id="1.50.10.10">
    <property type="match status" value="2"/>
</dbReference>
<proteinExistence type="predicted"/>
<comment type="caution">
    <text evidence="3">The sequence shown here is derived from an EMBL/GenBank/DDBJ whole genome shotgun (WGS) entry which is preliminary data.</text>
</comment>
<organism evidence="3 4">
    <name type="scientific">Rubripirellula obstinata</name>
    <dbReference type="NCBI Taxonomy" id="406547"/>
    <lineage>
        <taxon>Bacteria</taxon>
        <taxon>Pseudomonadati</taxon>
        <taxon>Planctomycetota</taxon>
        <taxon>Planctomycetia</taxon>
        <taxon>Pirellulales</taxon>
        <taxon>Pirellulaceae</taxon>
        <taxon>Rubripirellula</taxon>
    </lineage>
</organism>
<dbReference type="OrthoDB" id="9798687at2"/>
<accession>A0A5B1CDW6</accession>
<sequence length="912" mass="104950">MSIEDQRLDASNNREENWLRWGPYLSERQWGTVREDYSGGGDATWSYFPHDHARSRAYRWGEDGLLGISDRQCRLCFSVGLWNGRDSILKERLFGVTGPEGNHGEDVKECYYYLDSTPTHSYMKALYKYPQSKFPYEELVSVSRQRGFGDDEYELTDTGAFDESRYFDVQAEYAKAGPNDVLIKLTITNRGPRPAVMHALPQFYFRNTWTWQCTDEGCTTRPSMRLENDVVRTNHETLGQVWLACDRTSTKTDTPSGSWPWLFTDNETNKDRHPGLPSESEFYKDALNNYVVLGETGGVNPDQRGTKCAPYGLMMIAPGESEVIRLRLTHVSEPIIAERAKSKTDAFRELAFDDSFEQVFADRVTEAESFYDKRIDPSLTEQRRAIMRQAYAGLMWTKQFYHYSVSTWLDGDPNGMPAPESRKQGRNSNWRHLFNRDIISMPDKWEYPWYAAWDLAFHMVPMANLDVNFAKEQMILFLREWYMHPSGQIPAYEWNLGDVNPPVHAWGVWQVYKATGPPQQRDRLFLARAFQKLLINFTWWVNRKDPGGRNIFSGGFLGLDNIGVFDRSKPMPEGHLEQADGTSWMAFYCGSMLRIALELAEDNPAYGDMASKFFEHYVAIAEAMNTIDGTGLWDEEDGFYYDHLMVDGQSIAMRVRSLVGLLPLTTGVILEDAIINKLPGFTKRMNWFLQQRGNLSEHMTYMECQNDDGTSNRRLLAIPSEDRFRRLIAVMLDENEFLSPYGIRSLSIAHRDKPFRFDIGGQRNEVSYVPGESDSGMFGGNSNWRGPIWFPMNYLLVQSLKRYHHFYGDRFQVECPTGSGNLMTLMEVAHELERRLISMFETDKDGNRPINAEDEKYRDDPAWQDNILFYEYFHADSGKGLGASHQTGWTALVASMLRSQAKAEKAGSVTAR</sequence>
<evidence type="ECO:0000256" key="1">
    <source>
        <dbReference type="SAM" id="MobiDB-lite"/>
    </source>
</evidence>
<gene>
    <name evidence="3" type="ORF">LF1_18480</name>
</gene>
<dbReference type="AlphaFoldDB" id="A0A5B1CDW6"/>
<evidence type="ECO:0000259" key="2">
    <source>
        <dbReference type="Pfam" id="PF22422"/>
    </source>
</evidence>
<keyword evidence="4" id="KW-1185">Reference proteome</keyword>